<accession>A0AAW4WQZ2</accession>
<evidence type="ECO:0000313" key="2">
    <source>
        <dbReference type="Proteomes" id="UP001197847"/>
    </source>
</evidence>
<dbReference type="EMBL" id="JAJFBX010000418">
    <property type="protein sequence ID" value="MCC2748996.1"/>
    <property type="molecule type" value="Genomic_DNA"/>
</dbReference>
<comment type="caution">
    <text evidence="1">The sequence shown here is derived from an EMBL/GenBank/DDBJ whole genome shotgun (WGS) entry which is preliminary data.</text>
</comment>
<proteinExistence type="predicted"/>
<organism evidence="1 2">
    <name type="scientific">Agathobacter rectalis</name>
    <dbReference type="NCBI Taxonomy" id="39491"/>
    <lineage>
        <taxon>Bacteria</taxon>
        <taxon>Bacillati</taxon>
        <taxon>Bacillota</taxon>
        <taxon>Clostridia</taxon>
        <taxon>Lachnospirales</taxon>
        <taxon>Lachnospiraceae</taxon>
        <taxon>Agathobacter</taxon>
    </lineage>
</organism>
<feature type="non-terminal residue" evidence="1">
    <location>
        <position position="77"/>
    </location>
</feature>
<gene>
    <name evidence="1" type="ORF">LK487_18670</name>
</gene>
<dbReference type="Proteomes" id="UP001197847">
    <property type="component" value="Unassembled WGS sequence"/>
</dbReference>
<evidence type="ECO:0000313" key="1">
    <source>
        <dbReference type="EMBL" id="MCC2748996.1"/>
    </source>
</evidence>
<feature type="non-terminal residue" evidence="1">
    <location>
        <position position="1"/>
    </location>
</feature>
<sequence>VSLALGLCKYIVDGGLTLRVCPYHPNQVLQTSEMEIALRETQTQFYALDLKNTGHNFSLDDGFNLLKLPVKEADNDG</sequence>
<reference evidence="1" key="1">
    <citation type="submission" date="2021-10" db="EMBL/GenBank/DDBJ databases">
        <title>Collection of gut derived symbiotic bacterial strains cultured from healthy donors.</title>
        <authorList>
            <person name="Lin H."/>
            <person name="Littmann E."/>
            <person name="Claire K."/>
            <person name="Pamer E."/>
        </authorList>
    </citation>
    <scope>NUCLEOTIDE SEQUENCE</scope>
    <source>
        <strain evidence="1">MSK.22.92</strain>
    </source>
</reference>
<dbReference type="AlphaFoldDB" id="A0AAW4WQZ2"/>
<name>A0AAW4WQZ2_9FIRM</name>
<protein>
    <submittedName>
        <fullName evidence="1">Uncharacterized protein</fullName>
    </submittedName>
</protein>